<evidence type="ECO:0000256" key="6">
    <source>
        <dbReference type="ARBA" id="ARBA00022734"/>
    </source>
</evidence>
<sequence length="1053" mass="116539">MAKITLLIFGIVVASCSAQFGSNRNDSFQERVCPADYIRFLQWCVKVVDDQALTWRKARSFCNLRDTQLLRIKSSDMQYIVQKAEKFFSFNTSIWLGFAANGSDGWQWFDEIHARNVTFGDFENSQVEGIISSASLCGIVTANGTWSTADCGSTSVGTVCLGCAAGSRGDQCNGFREPGPGPTLNLSPKYVCPFGYTVNSTDCYRQVPGGTVDWYTARGICAAEAAFLASPVSEEHRQYHRTSITEDTWTSLNDREMEGRYVWHDSTLMVGPGDWAANEPNNYEIGGTYSENCVLMRYTRDVTSRGRWRDVPCSFKAGVVCQKRAGYNIALGKIATNGSVAYKAIDGVIGGRSDTNPDLCAVMYKTPFADPAWQLDLGVAYPIGTVIVHRFVTNSCSNDCRTAMSGFRVFLSNASNTEDPAFLVYTELSPTPQSVITIVLDPPSVGRFVRIDLPGKGTNNTLTLCEVEVLLYDGTRPTVLSRNNSNCVSVSTEWRGTMTHTVSGRECQLWRLDTPNKHNYNDGQRFANGEIVTEAKNYCRDPDGEGTLWCYTNDPGRRWEYCPVPMCTAGSHLPEMDKTVSGPCKTGWTEISNTGACVIRGQENLIFADADSACRREEAFIFLPKTDGGVDDVHFAVTSENGTSPNHTGVSMLVKKGNMSLDNNVCVAVDGTKFELNQQKCLDRLPYYCSTPERFTIYKTPKTTIFTMLPIIKANQFFVFEFRGFDGATVLLSNSSTGQKYEVRIGGNLFIQSYILDIKQNKKLYKAIKHGLYKASVFSGFWMSWSGGNIKVGNETKIGRNVFMEVRTSDFIPETFSIGTPTGFGGEWKVPKEQSTVTSAPSSTAVTPDDRVNLAFDKRANQISTAHDGGAAKAVDGCTDGTYYNYCCTHTEIEDGPWWEVDLGGDFPIKEIVVYNRKDCCSERLDGFVTRISSVNGSTNDADIVYKEDSQEDVPYVTRIPAQGLRGRFVQVSIPNKRQFLTLYSDVAKCEKGWQVAPTADKCYHVMRVPMAHTKAVEVCDQLEARIALPTAPEEELYLYSLLLSLADSPKAM</sequence>
<evidence type="ECO:0000313" key="14">
    <source>
        <dbReference type="Proteomes" id="UP000828390"/>
    </source>
</evidence>
<dbReference type="GO" id="GO:0001868">
    <property type="term" value="P:regulation of complement activation, lectin pathway"/>
    <property type="evidence" value="ECO:0007669"/>
    <property type="project" value="UniProtKB-ARBA"/>
</dbReference>
<name>A0A9D4BQ16_DREPO</name>
<protein>
    <submittedName>
        <fullName evidence="13">Uncharacterized protein</fullName>
    </submittedName>
</protein>
<evidence type="ECO:0000256" key="5">
    <source>
        <dbReference type="ARBA" id="ARBA00022723"/>
    </source>
</evidence>
<dbReference type="PROSITE" id="PS51257">
    <property type="entry name" value="PROKAR_LIPOPROTEIN"/>
    <property type="match status" value="1"/>
</dbReference>
<keyword evidence="14" id="KW-1185">Reference proteome</keyword>
<gene>
    <name evidence="13" type="ORF">DPMN_077898</name>
</gene>
<dbReference type="InterPro" id="IPR016187">
    <property type="entry name" value="CTDL_fold"/>
</dbReference>
<dbReference type="GO" id="GO:0046872">
    <property type="term" value="F:metal ion binding"/>
    <property type="evidence" value="ECO:0007669"/>
    <property type="project" value="UniProtKB-KW"/>
</dbReference>
<dbReference type="InterPro" id="IPR051941">
    <property type="entry name" value="BG_Antigen-Binding_Lectin"/>
</dbReference>
<evidence type="ECO:0000256" key="1">
    <source>
        <dbReference type="ARBA" id="ARBA00002219"/>
    </source>
</evidence>
<dbReference type="PANTHER" id="PTHR45713">
    <property type="entry name" value="FTP DOMAIN-CONTAINING PROTEIN"/>
    <property type="match status" value="1"/>
</dbReference>
<dbReference type="InterPro" id="IPR008979">
    <property type="entry name" value="Galactose-bd-like_sf"/>
</dbReference>
<feature type="disulfide bond" evidence="9">
    <location>
        <begin position="539"/>
        <end position="562"/>
    </location>
</feature>
<evidence type="ECO:0000256" key="8">
    <source>
        <dbReference type="ARBA" id="ARBA00023157"/>
    </source>
</evidence>
<evidence type="ECO:0000256" key="7">
    <source>
        <dbReference type="ARBA" id="ARBA00022837"/>
    </source>
</evidence>
<dbReference type="Gene3D" id="2.40.20.10">
    <property type="entry name" value="Plasminogen Kringle 4"/>
    <property type="match status" value="1"/>
</dbReference>
<dbReference type="GO" id="GO:0010185">
    <property type="term" value="P:regulation of cellular defense response"/>
    <property type="evidence" value="ECO:0007669"/>
    <property type="project" value="UniProtKB-ARBA"/>
</dbReference>
<dbReference type="InterPro" id="IPR013806">
    <property type="entry name" value="Kringle-like"/>
</dbReference>
<dbReference type="Gene3D" id="2.60.120.260">
    <property type="entry name" value="Galactose-binding domain-like"/>
    <property type="match status" value="2"/>
</dbReference>
<dbReference type="CDD" id="cd00037">
    <property type="entry name" value="CLECT"/>
    <property type="match status" value="2"/>
</dbReference>
<comment type="function">
    <text evidence="1">Acts as a defensive agent. Recognizes blood group fucosylated oligosaccharides including A, B, H and Lewis B-type antigens. Does not recognize Lewis A antigen and has low affinity for monovalent haptens.</text>
</comment>
<dbReference type="SMART" id="SM00034">
    <property type="entry name" value="CLECT"/>
    <property type="match status" value="2"/>
</dbReference>
<dbReference type="InterPro" id="IPR022041">
    <property type="entry name" value="Methyltransf_FA"/>
</dbReference>
<evidence type="ECO:0000259" key="11">
    <source>
        <dbReference type="PROSITE" id="PS50041"/>
    </source>
</evidence>
<dbReference type="PANTHER" id="PTHR45713:SF6">
    <property type="entry name" value="F5_8 TYPE C DOMAIN-CONTAINING PROTEIN"/>
    <property type="match status" value="1"/>
</dbReference>
<proteinExistence type="inferred from homology"/>
<dbReference type="PROSITE" id="PS50041">
    <property type="entry name" value="C_TYPE_LECTIN_2"/>
    <property type="match status" value="2"/>
</dbReference>
<dbReference type="EMBL" id="JAIWYP010000015">
    <property type="protein sequence ID" value="KAH3702871.1"/>
    <property type="molecule type" value="Genomic_DNA"/>
</dbReference>
<dbReference type="Proteomes" id="UP000828390">
    <property type="component" value="Unassembled WGS sequence"/>
</dbReference>
<dbReference type="Pfam" id="PF00059">
    <property type="entry name" value="Lectin_C"/>
    <property type="match status" value="2"/>
</dbReference>
<keyword evidence="4 9" id="KW-0420">Kringle</keyword>
<evidence type="ECO:0000256" key="4">
    <source>
        <dbReference type="ARBA" id="ARBA00022572"/>
    </source>
</evidence>
<accession>A0A9D4BQ16</accession>
<feature type="signal peptide" evidence="10">
    <location>
        <begin position="1"/>
        <end position="18"/>
    </location>
</feature>
<evidence type="ECO:0000259" key="12">
    <source>
        <dbReference type="PROSITE" id="PS50070"/>
    </source>
</evidence>
<keyword evidence="6" id="KW-0430">Lectin</keyword>
<keyword evidence="10" id="KW-0732">Signal</keyword>
<dbReference type="SMART" id="SM00130">
    <property type="entry name" value="KR"/>
    <property type="match status" value="1"/>
</dbReference>
<dbReference type="InterPro" id="IPR038178">
    <property type="entry name" value="Kringle_sf"/>
</dbReference>
<comment type="subunit">
    <text evidence="3">Homotrimer.</text>
</comment>
<dbReference type="Pfam" id="PF12248">
    <property type="entry name" value="Methyltransf_FA"/>
    <property type="match status" value="1"/>
</dbReference>
<dbReference type="CDD" id="cd00108">
    <property type="entry name" value="KR"/>
    <property type="match status" value="1"/>
</dbReference>
<evidence type="ECO:0000256" key="3">
    <source>
        <dbReference type="ARBA" id="ARBA00011233"/>
    </source>
</evidence>
<dbReference type="GO" id="GO:0042806">
    <property type="term" value="F:fucose binding"/>
    <property type="evidence" value="ECO:0007669"/>
    <property type="project" value="UniProtKB-ARBA"/>
</dbReference>
<dbReference type="InterPro" id="IPR016186">
    <property type="entry name" value="C-type_lectin-like/link_sf"/>
</dbReference>
<feature type="domain" description="Kringle" evidence="12">
    <location>
        <begin position="494"/>
        <end position="567"/>
    </location>
</feature>
<dbReference type="AlphaFoldDB" id="A0A9D4BQ16"/>
<dbReference type="SMART" id="SM00607">
    <property type="entry name" value="FTP"/>
    <property type="match status" value="1"/>
</dbReference>
<dbReference type="InterPro" id="IPR006585">
    <property type="entry name" value="FTP1"/>
</dbReference>
<dbReference type="Pfam" id="PF22633">
    <property type="entry name" value="F5_F8_type_C_2"/>
    <property type="match status" value="1"/>
</dbReference>
<dbReference type="PRINTS" id="PR00018">
    <property type="entry name" value="KRINGLE"/>
</dbReference>
<dbReference type="SUPFAM" id="SSF49785">
    <property type="entry name" value="Galactose-binding domain-like"/>
    <property type="match status" value="2"/>
</dbReference>
<feature type="domain" description="C-type lectin" evidence="11">
    <location>
        <begin position="199"/>
        <end position="322"/>
    </location>
</feature>
<evidence type="ECO:0000256" key="2">
    <source>
        <dbReference type="ARBA" id="ARBA00010147"/>
    </source>
</evidence>
<dbReference type="SUPFAM" id="SSF57440">
    <property type="entry name" value="Kringle-like"/>
    <property type="match status" value="1"/>
</dbReference>
<comment type="caution">
    <text evidence="9">Lacks conserved residue(s) required for the propagation of feature annotation.</text>
</comment>
<dbReference type="SUPFAM" id="SSF56436">
    <property type="entry name" value="C-type lectin-like"/>
    <property type="match status" value="3"/>
</dbReference>
<reference evidence="13" key="2">
    <citation type="submission" date="2020-11" db="EMBL/GenBank/DDBJ databases">
        <authorList>
            <person name="McCartney M.A."/>
            <person name="Auch B."/>
            <person name="Kono T."/>
            <person name="Mallez S."/>
            <person name="Becker A."/>
            <person name="Gohl D.M."/>
            <person name="Silverstein K.A.T."/>
            <person name="Koren S."/>
            <person name="Bechman K.B."/>
            <person name="Herman A."/>
            <person name="Abrahante J.E."/>
            <person name="Garbe J."/>
        </authorList>
    </citation>
    <scope>NUCLEOTIDE SEQUENCE</scope>
    <source>
        <strain evidence="13">Duluth1</strain>
        <tissue evidence="13">Whole animal</tissue>
    </source>
</reference>
<comment type="caution">
    <text evidence="13">The sequence shown here is derived from an EMBL/GenBank/DDBJ whole genome shotgun (WGS) entry which is preliminary data.</text>
</comment>
<feature type="chain" id="PRO_5038803633" evidence="10">
    <location>
        <begin position="19"/>
        <end position="1053"/>
    </location>
</feature>
<dbReference type="InterPro" id="IPR000001">
    <property type="entry name" value="Kringle"/>
</dbReference>
<dbReference type="Gene3D" id="3.10.100.10">
    <property type="entry name" value="Mannose-Binding Protein A, subunit A"/>
    <property type="match status" value="2"/>
</dbReference>
<keyword evidence="5" id="KW-0479">Metal-binding</keyword>
<reference evidence="13" key="1">
    <citation type="journal article" date="2019" name="bioRxiv">
        <title>The Genome of the Zebra Mussel, Dreissena polymorpha: A Resource for Invasive Species Research.</title>
        <authorList>
            <person name="McCartney M.A."/>
            <person name="Auch B."/>
            <person name="Kono T."/>
            <person name="Mallez S."/>
            <person name="Zhang Y."/>
            <person name="Obille A."/>
            <person name="Becker A."/>
            <person name="Abrahante J.E."/>
            <person name="Garbe J."/>
            <person name="Badalamenti J.P."/>
            <person name="Herman A."/>
            <person name="Mangelson H."/>
            <person name="Liachko I."/>
            <person name="Sullivan S."/>
            <person name="Sone E.D."/>
            <person name="Koren S."/>
            <person name="Silverstein K.A.T."/>
            <person name="Beckman K.B."/>
            <person name="Gohl D.M."/>
        </authorList>
    </citation>
    <scope>NUCLEOTIDE SEQUENCE</scope>
    <source>
        <strain evidence="13">Duluth1</strain>
        <tissue evidence="13">Whole animal</tissue>
    </source>
</reference>
<organism evidence="13 14">
    <name type="scientific">Dreissena polymorpha</name>
    <name type="common">Zebra mussel</name>
    <name type="synonym">Mytilus polymorpha</name>
    <dbReference type="NCBI Taxonomy" id="45954"/>
    <lineage>
        <taxon>Eukaryota</taxon>
        <taxon>Metazoa</taxon>
        <taxon>Spiralia</taxon>
        <taxon>Lophotrochozoa</taxon>
        <taxon>Mollusca</taxon>
        <taxon>Bivalvia</taxon>
        <taxon>Autobranchia</taxon>
        <taxon>Heteroconchia</taxon>
        <taxon>Euheterodonta</taxon>
        <taxon>Imparidentia</taxon>
        <taxon>Neoheterodontei</taxon>
        <taxon>Myida</taxon>
        <taxon>Dreissenoidea</taxon>
        <taxon>Dreissenidae</taxon>
        <taxon>Dreissena</taxon>
    </lineage>
</organism>
<keyword evidence="7" id="KW-0106">Calcium</keyword>
<keyword evidence="8 9" id="KW-1015">Disulfide bond</keyword>
<feature type="domain" description="C-type lectin" evidence="11">
    <location>
        <begin position="40"/>
        <end position="151"/>
    </location>
</feature>
<dbReference type="PROSITE" id="PS50070">
    <property type="entry name" value="KRINGLE_2"/>
    <property type="match status" value="1"/>
</dbReference>
<evidence type="ECO:0000256" key="9">
    <source>
        <dbReference type="PROSITE-ProRule" id="PRU00121"/>
    </source>
</evidence>
<dbReference type="InterPro" id="IPR001304">
    <property type="entry name" value="C-type_lectin-like"/>
</dbReference>
<evidence type="ECO:0000256" key="10">
    <source>
        <dbReference type="SAM" id="SignalP"/>
    </source>
</evidence>
<dbReference type="Pfam" id="PF00051">
    <property type="entry name" value="Kringle"/>
    <property type="match status" value="1"/>
</dbReference>
<evidence type="ECO:0000313" key="13">
    <source>
        <dbReference type="EMBL" id="KAH3702871.1"/>
    </source>
</evidence>
<comment type="similarity">
    <text evidence="2">Belongs to the fucolectin family.</text>
</comment>